<keyword evidence="2" id="KW-1185">Reference proteome</keyword>
<accession>A0ABP0P0G4</accession>
<gene>
    <name evidence="1" type="ORF">CCMP2556_LOCUS33627</name>
</gene>
<proteinExistence type="predicted"/>
<feature type="non-terminal residue" evidence="1">
    <location>
        <position position="89"/>
    </location>
</feature>
<name>A0ABP0P0G4_9DINO</name>
<comment type="caution">
    <text evidence="1">The sequence shown here is derived from an EMBL/GenBank/DDBJ whole genome shotgun (WGS) entry which is preliminary data.</text>
</comment>
<evidence type="ECO:0000313" key="1">
    <source>
        <dbReference type="EMBL" id="CAK9068447.1"/>
    </source>
</evidence>
<organism evidence="1 2">
    <name type="scientific">Durusdinium trenchii</name>
    <dbReference type="NCBI Taxonomy" id="1381693"/>
    <lineage>
        <taxon>Eukaryota</taxon>
        <taxon>Sar</taxon>
        <taxon>Alveolata</taxon>
        <taxon>Dinophyceae</taxon>
        <taxon>Suessiales</taxon>
        <taxon>Symbiodiniaceae</taxon>
        <taxon>Durusdinium</taxon>
    </lineage>
</organism>
<dbReference type="EMBL" id="CAXAMN010022336">
    <property type="protein sequence ID" value="CAK9068447.1"/>
    <property type="molecule type" value="Genomic_DNA"/>
</dbReference>
<dbReference type="Proteomes" id="UP001642484">
    <property type="component" value="Unassembled WGS sequence"/>
</dbReference>
<evidence type="ECO:0000313" key="2">
    <source>
        <dbReference type="Proteomes" id="UP001642484"/>
    </source>
</evidence>
<sequence>MALGLLRIPQVVALVFGGRERPFSKCHASAVRLRGPEALALAARDGEGLARDLVESLLAVSDYQAFVELMQRVARQCEADSCTGEASPA</sequence>
<protein>
    <submittedName>
        <fullName evidence="1">Uncharacterized protein</fullName>
    </submittedName>
</protein>
<reference evidence="1 2" key="1">
    <citation type="submission" date="2024-02" db="EMBL/GenBank/DDBJ databases">
        <authorList>
            <person name="Chen Y."/>
            <person name="Shah S."/>
            <person name="Dougan E. K."/>
            <person name="Thang M."/>
            <person name="Chan C."/>
        </authorList>
    </citation>
    <scope>NUCLEOTIDE SEQUENCE [LARGE SCALE GENOMIC DNA]</scope>
</reference>